<feature type="domain" description="CHRD" evidence="2">
    <location>
        <begin position="68"/>
        <end position="174"/>
    </location>
</feature>
<sequence length="193" mass="20567">MDKYACLLSFVVLLLSFGHSTRAEPRSPTGSWPNAPFGSIVAAARLLPVDKSLVVHGSAAVVWPRERDGPGYVTINMTGTLNQMTMAHIHLNATGKPIRLDLLPVLNGTRPMPLNPPLSFRGIVSFTAPLTYTRAAAWDPNNSGMGFLDALQQGLLYVNVHSVGFPAGAVQGKLVCKDPCMFPLCSGSSGHPC</sequence>
<dbReference type="InParanoid" id="D8TWN3"/>
<evidence type="ECO:0000256" key="1">
    <source>
        <dbReference type="SAM" id="SignalP"/>
    </source>
</evidence>
<evidence type="ECO:0000313" key="4">
    <source>
        <dbReference type="Proteomes" id="UP000001058"/>
    </source>
</evidence>
<gene>
    <name evidence="3" type="ORF">VOLCADRAFT_104872</name>
</gene>
<dbReference type="KEGG" id="vcn:VOLCADRAFT_104872"/>
<dbReference type="AlphaFoldDB" id="D8TWN3"/>
<evidence type="ECO:0000313" key="3">
    <source>
        <dbReference type="EMBL" id="EFJ48178.1"/>
    </source>
</evidence>
<dbReference type="GeneID" id="9618286"/>
<name>D8TWN3_VOLCA</name>
<organism evidence="4">
    <name type="scientific">Volvox carteri f. nagariensis</name>
    <dbReference type="NCBI Taxonomy" id="3068"/>
    <lineage>
        <taxon>Eukaryota</taxon>
        <taxon>Viridiplantae</taxon>
        <taxon>Chlorophyta</taxon>
        <taxon>core chlorophytes</taxon>
        <taxon>Chlorophyceae</taxon>
        <taxon>CS clade</taxon>
        <taxon>Chlamydomonadales</taxon>
        <taxon>Volvocaceae</taxon>
        <taxon>Volvox</taxon>
    </lineage>
</organism>
<dbReference type="EMBL" id="GL378341">
    <property type="protein sequence ID" value="EFJ48178.1"/>
    <property type="molecule type" value="Genomic_DNA"/>
</dbReference>
<protein>
    <recommendedName>
        <fullName evidence="2">CHRD domain-containing protein</fullName>
    </recommendedName>
</protein>
<dbReference type="InterPro" id="IPR010895">
    <property type="entry name" value="CHRD"/>
</dbReference>
<keyword evidence="4" id="KW-1185">Reference proteome</keyword>
<feature type="chain" id="PRO_5003123956" description="CHRD domain-containing protein" evidence="1">
    <location>
        <begin position="24"/>
        <end position="193"/>
    </location>
</feature>
<dbReference type="RefSeq" id="XP_002950863.1">
    <property type="nucleotide sequence ID" value="XM_002950817.1"/>
</dbReference>
<dbReference type="OrthoDB" id="532314at2759"/>
<reference evidence="3 4" key="1">
    <citation type="journal article" date="2010" name="Science">
        <title>Genomic analysis of organismal complexity in the multicellular green alga Volvox carteri.</title>
        <authorList>
            <person name="Prochnik S.E."/>
            <person name="Umen J."/>
            <person name="Nedelcu A.M."/>
            <person name="Hallmann A."/>
            <person name="Miller S.M."/>
            <person name="Nishii I."/>
            <person name="Ferris P."/>
            <person name="Kuo A."/>
            <person name="Mitros T."/>
            <person name="Fritz-Laylin L.K."/>
            <person name="Hellsten U."/>
            <person name="Chapman J."/>
            <person name="Simakov O."/>
            <person name="Rensing S.A."/>
            <person name="Terry A."/>
            <person name="Pangilinan J."/>
            <person name="Kapitonov V."/>
            <person name="Jurka J."/>
            <person name="Salamov A."/>
            <person name="Shapiro H."/>
            <person name="Schmutz J."/>
            <person name="Grimwood J."/>
            <person name="Lindquist E."/>
            <person name="Lucas S."/>
            <person name="Grigoriev I.V."/>
            <person name="Schmitt R."/>
            <person name="Kirk D."/>
            <person name="Rokhsar D.S."/>
        </authorList>
    </citation>
    <scope>NUCLEOTIDE SEQUENCE [LARGE SCALE GENOMIC DNA]</scope>
    <source>
        <strain evidence="4">f. Nagariensis / Eve</strain>
    </source>
</reference>
<feature type="signal peptide" evidence="1">
    <location>
        <begin position="1"/>
        <end position="23"/>
    </location>
</feature>
<accession>D8TWN3</accession>
<proteinExistence type="predicted"/>
<dbReference type="Proteomes" id="UP000001058">
    <property type="component" value="Unassembled WGS sequence"/>
</dbReference>
<dbReference type="Pfam" id="PF07452">
    <property type="entry name" value="CHRD"/>
    <property type="match status" value="1"/>
</dbReference>
<keyword evidence="1" id="KW-0732">Signal</keyword>
<evidence type="ECO:0000259" key="2">
    <source>
        <dbReference type="Pfam" id="PF07452"/>
    </source>
</evidence>